<reference evidence="1" key="1">
    <citation type="journal article" date="2023" name="Mol. Phylogenet. Evol.">
        <title>Genome-scale phylogeny and comparative genomics of the fungal order Sordariales.</title>
        <authorList>
            <person name="Hensen N."/>
            <person name="Bonometti L."/>
            <person name="Westerberg I."/>
            <person name="Brannstrom I.O."/>
            <person name="Guillou S."/>
            <person name="Cros-Aarteil S."/>
            <person name="Calhoun S."/>
            <person name="Haridas S."/>
            <person name="Kuo A."/>
            <person name="Mondo S."/>
            <person name="Pangilinan J."/>
            <person name="Riley R."/>
            <person name="LaButti K."/>
            <person name="Andreopoulos B."/>
            <person name="Lipzen A."/>
            <person name="Chen C."/>
            <person name="Yan M."/>
            <person name="Daum C."/>
            <person name="Ng V."/>
            <person name="Clum A."/>
            <person name="Steindorff A."/>
            <person name="Ohm R.A."/>
            <person name="Martin F."/>
            <person name="Silar P."/>
            <person name="Natvig D.O."/>
            <person name="Lalanne C."/>
            <person name="Gautier V."/>
            <person name="Ament-Velasquez S.L."/>
            <person name="Kruys A."/>
            <person name="Hutchinson M.I."/>
            <person name="Powell A.J."/>
            <person name="Barry K."/>
            <person name="Miller A.N."/>
            <person name="Grigoriev I.V."/>
            <person name="Debuchy R."/>
            <person name="Gladieux P."/>
            <person name="Hiltunen Thoren M."/>
            <person name="Johannesson H."/>
        </authorList>
    </citation>
    <scope>NUCLEOTIDE SEQUENCE</scope>
    <source>
        <strain evidence="1">CBS 955.72</strain>
    </source>
</reference>
<comment type="caution">
    <text evidence="1">The sequence shown here is derived from an EMBL/GenBank/DDBJ whole genome shotgun (WGS) entry which is preliminary data.</text>
</comment>
<gene>
    <name evidence="1" type="ORF">B0T25DRAFT_181767</name>
</gene>
<keyword evidence="2" id="KW-1185">Reference proteome</keyword>
<reference evidence="1" key="2">
    <citation type="submission" date="2023-06" db="EMBL/GenBank/DDBJ databases">
        <authorList>
            <consortium name="Lawrence Berkeley National Laboratory"/>
            <person name="Haridas S."/>
            <person name="Hensen N."/>
            <person name="Bonometti L."/>
            <person name="Westerberg I."/>
            <person name="Brannstrom I.O."/>
            <person name="Guillou S."/>
            <person name="Cros-Aarteil S."/>
            <person name="Calhoun S."/>
            <person name="Kuo A."/>
            <person name="Mondo S."/>
            <person name="Pangilinan J."/>
            <person name="Riley R."/>
            <person name="Labutti K."/>
            <person name="Andreopoulos B."/>
            <person name="Lipzen A."/>
            <person name="Chen C."/>
            <person name="Yanf M."/>
            <person name="Daum C."/>
            <person name="Ng V."/>
            <person name="Clum A."/>
            <person name="Steindorff A."/>
            <person name="Ohm R."/>
            <person name="Martin F."/>
            <person name="Silar P."/>
            <person name="Natvig D."/>
            <person name="Lalanne C."/>
            <person name="Gautier V."/>
            <person name="Ament-Velasquez S.L."/>
            <person name="Kruys A."/>
            <person name="Hutchinson M.I."/>
            <person name="Powell A.J."/>
            <person name="Barry K."/>
            <person name="Miller A.N."/>
            <person name="Grigoriev I.V."/>
            <person name="Debuchy R."/>
            <person name="Gladieux P."/>
            <person name="Thoren M.H."/>
            <person name="Johannesson H."/>
        </authorList>
    </citation>
    <scope>NUCLEOTIDE SEQUENCE</scope>
    <source>
        <strain evidence="1">CBS 955.72</strain>
    </source>
</reference>
<proteinExistence type="predicted"/>
<dbReference type="EMBL" id="JAUIQD010000004">
    <property type="protein sequence ID" value="KAK3352307.1"/>
    <property type="molecule type" value="Genomic_DNA"/>
</dbReference>
<dbReference type="AlphaFoldDB" id="A0AAJ0HGM7"/>
<dbReference type="Proteomes" id="UP001275084">
    <property type="component" value="Unassembled WGS sequence"/>
</dbReference>
<evidence type="ECO:0000313" key="1">
    <source>
        <dbReference type="EMBL" id="KAK3352307.1"/>
    </source>
</evidence>
<evidence type="ECO:0000313" key="2">
    <source>
        <dbReference type="Proteomes" id="UP001275084"/>
    </source>
</evidence>
<sequence length="209" mass="22799">MTFNNVLRAQWGGQPSAGGTPADSKHRLCQSSAAQHQRAAQPCCACRRSTTAAFQRAMEWERRPSCLVPDDTALIPPFLLRCGSAHCEAASGRTEAALSHGLENMQDDGVLTAVSAKKAELRGLATHLAACAGLCGFAPSPIDSDRSTRGYFSRMCLRRRFGVFFFPLRCEQGVVNCLRISPLWSNRWMPTREKKTGPTHELLLFGGGC</sequence>
<accession>A0AAJ0HGM7</accession>
<organism evidence="1 2">
    <name type="scientific">Lasiosphaeria hispida</name>
    <dbReference type="NCBI Taxonomy" id="260671"/>
    <lineage>
        <taxon>Eukaryota</taxon>
        <taxon>Fungi</taxon>
        <taxon>Dikarya</taxon>
        <taxon>Ascomycota</taxon>
        <taxon>Pezizomycotina</taxon>
        <taxon>Sordariomycetes</taxon>
        <taxon>Sordariomycetidae</taxon>
        <taxon>Sordariales</taxon>
        <taxon>Lasiosphaeriaceae</taxon>
        <taxon>Lasiosphaeria</taxon>
    </lineage>
</organism>
<protein>
    <submittedName>
        <fullName evidence="1">Uncharacterized protein</fullName>
    </submittedName>
</protein>
<name>A0AAJ0HGM7_9PEZI</name>